<dbReference type="Proteomes" id="UP000298390">
    <property type="component" value="Unassembled WGS sequence"/>
</dbReference>
<feature type="compositionally biased region" description="Low complexity" evidence="4">
    <location>
        <begin position="220"/>
        <end position="236"/>
    </location>
</feature>
<feature type="compositionally biased region" description="Polar residues" evidence="4">
    <location>
        <begin position="32"/>
        <end position="71"/>
    </location>
</feature>
<feature type="domain" description="RRM" evidence="5">
    <location>
        <begin position="468"/>
        <end position="550"/>
    </location>
</feature>
<feature type="compositionally biased region" description="Polar residues" evidence="4">
    <location>
        <begin position="323"/>
        <end position="347"/>
    </location>
</feature>
<dbReference type="SUPFAM" id="SSF54928">
    <property type="entry name" value="RNA-binding domain, RBD"/>
    <property type="match status" value="1"/>
</dbReference>
<evidence type="ECO:0000256" key="4">
    <source>
        <dbReference type="SAM" id="MobiDB-lite"/>
    </source>
</evidence>
<keyword evidence="1" id="KW-0677">Repeat</keyword>
<name>A0A4Y9Z5N5_9APHY</name>
<dbReference type="InterPro" id="IPR000504">
    <property type="entry name" value="RRM_dom"/>
</dbReference>
<comment type="caution">
    <text evidence="6">The sequence shown here is derived from an EMBL/GenBank/DDBJ whole genome shotgun (WGS) entry which is preliminary data.</text>
</comment>
<evidence type="ECO:0000313" key="6">
    <source>
        <dbReference type="EMBL" id="TFY69832.1"/>
    </source>
</evidence>
<evidence type="ECO:0000256" key="1">
    <source>
        <dbReference type="ARBA" id="ARBA00022737"/>
    </source>
</evidence>
<evidence type="ECO:0000256" key="3">
    <source>
        <dbReference type="PROSITE-ProRule" id="PRU00176"/>
    </source>
</evidence>
<evidence type="ECO:0000259" key="5">
    <source>
        <dbReference type="PROSITE" id="PS50102"/>
    </source>
</evidence>
<sequence length="1004" mass="106456">MQSQLPSASASAQYQHTQPLLAPLPVSDDRSSPSPALQNVSRDTSTSPLSIPDTTRSPSSVNTSTPQSPLTPSNSSPRSFRSFSSQQHNSDSHSPLSASPLSASSPGGSTSSHSRLLSGLVNAAPARIRFDDAVDASATPVVASSFSPFNHDTSFAHAHNTPNLSRPAPLSLSLSSSTEKPDHPDVLGTPITSHGLANGQATSNARPSAFPGDTTSIAHTPNSTATSAALAPTSPLRSLIPSDGFAAPKAPALSPPNRIPSAGQPALSFVSASPTSNATLKTSQTSPSLTVDQSQLQSPSAASYTTQPRGPTLAPPDAPLGSPGSQRTFTPSQQSCGATSDSLTSPVAGTPGTADFRTPNVYINGLPPNFPEEELFKMTREFGNVISVRTFTRHVCDKPSFELIDAAEKCIESLRKYRNLHPSFSKQIHKIPGTVYSSPTFQAAAGAQCLPADSFKARMEQLKDNASTNLYMEGLPLSIDEMMLGALVKPYKICSSRFFQTRLSNPPRMIAFVRFESRTAAEEIIERLHGRIIRGMEDSGARISVRFADTTEQRELRRMERTSHDGEHSPGRLSMAQAALLNLNGGQVPLPHLSPHISPDLGRLSPGGNISPLLVGGHLPAQVPHVRTPLAPLAAAAAQLPFHQQQAILQQRMQDLSLAGHDFSSHASPYLPQDLRVTPHLAQMRDELLSLQETQAQLHLKRGLGVGGSARADNGYTTMERMMLQVHAQRQQEQQILEAQAQVQAQRGQSKRRLLDVLQPCSIEDDFHATAMAGKGGARFGSQTTSQQISTGTGQRQRNQTHASNARVADVPGAGLDQALHLRSTTMPSQYLSSRAFDGNGGSISTGVDRSHAIGPTASNNMFSVASKNATNAFTRKPSMYNIQCLSQTLPRGAARRPPRGTVVRKTTGHGHGADVDDGEQLASPGLTFSPRTPATLSPATPFGGFSGFHAAESYEGSGMVGVMEKGHHGFAMGHHQEMGAHAKEEAKKMGGVHGGVGVKGVHV</sequence>
<dbReference type="SMART" id="SM00360">
    <property type="entry name" value="RRM"/>
    <property type="match status" value="2"/>
</dbReference>
<dbReference type="Gene3D" id="3.30.70.330">
    <property type="match status" value="2"/>
</dbReference>
<protein>
    <recommendedName>
        <fullName evidence="5">RRM domain-containing protein</fullName>
    </recommendedName>
</protein>
<dbReference type="GO" id="GO:0003723">
    <property type="term" value="F:RNA binding"/>
    <property type="evidence" value="ECO:0007669"/>
    <property type="project" value="UniProtKB-UniRule"/>
</dbReference>
<organism evidence="6 7">
    <name type="scientific">Rhodofomes roseus</name>
    <dbReference type="NCBI Taxonomy" id="34475"/>
    <lineage>
        <taxon>Eukaryota</taxon>
        <taxon>Fungi</taxon>
        <taxon>Dikarya</taxon>
        <taxon>Basidiomycota</taxon>
        <taxon>Agaricomycotina</taxon>
        <taxon>Agaricomycetes</taxon>
        <taxon>Polyporales</taxon>
        <taxon>Rhodofomes</taxon>
    </lineage>
</organism>
<evidence type="ECO:0000256" key="2">
    <source>
        <dbReference type="ARBA" id="ARBA00022884"/>
    </source>
</evidence>
<feature type="region of interest" description="Disordered" evidence="4">
    <location>
        <begin position="775"/>
        <end position="806"/>
    </location>
</feature>
<feature type="region of interest" description="Disordered" evidence="4">
    <location>
        <begin position="1"/>
        <end position="114"/>
    </location>
</feature>
<feature type="region of interest" description="Disordered" evidence="4">
    <location>
        <begin position="157"/>
        <end position="352"/>
    </location>
</feature>
<dbReference type="PANTHER" id="PTHR24012">
    <property type="entry name" value="RNA BINDING PROTEIN"/>
    <property type="match status" value="1"/>
</dbReference>
<dbReference type="PROSITE" id="PS50102">
    <property type="entry name" value="RRM"/>
    <property type="match status" value="1"/>
</dbReference>
<dbReference type="InterPro" id="IPR035979">
    <property type="entry name" value="RBD_domain_sf"/>
</dbReference>
<dbReference type="EMBL" id="SEKV01000004">
    <property type="protein sequence ID" value="TFY69832.1"/>
    <property type="molecule type" value="Genomic_DNA"/>
</dbReference>
<feature type="region of interest" description="Disordered" evidence="4">
    <location>
        <begin position="891"/>
        <end position="920"/>
    </location>
</feature>
<dbReference type="STRING" id="34475.A0A4Y9Z5N5"/>
<accession>A0A4Y9Z5N5</accession>
<gene>
    <name evidence="6" type="ORF">EVJ58_g207</name>
</gene>
<evidence type="ECO:0000313" key="7">
    <source>
        <dbReference type="Proteomes" id="UP000298390"/>
    </source>
</evidence>
<reference evidence="6 7" key="1">
    <citation type="submission" date="2019-01" db="EMBL/GenBank/DDBJ databases">
        <title>Genome sequencing of the rare red list fungi Fomitopsis rosea.</title>
        <authorList>
            <person name="Buettner E."/>
            <person name="Kellner H."/>
        </authorList>
    </citation>
    <scope>NUCLEOTIDE SEQUENCE [LARGE SCALE GENOMIC DNA]</scope>
    <source>
        <strain evidence="6 7">DSM 105464</strain>
    </source>
</reference>
<feature type="compositionally biased region" description="Low complexity" evidence="4">
    <location>
        <begin position="72"/>
        <end position="114"/>
    </location>
</feature>
<proteinExistence type="predicted"/>
<dbReference type="Pfam" id="PF00076">
    <property type="entry name" value="RRM_1"/>
    <property type="match status" value="1"/>
</dbReference>
<dbReference type="AlphaFoldDB" id="A0A4Y9Z5N5"/>
<feature type="compositionally biased region" description="Low complexity" evidence="4">
    <location>
        <begin position="1"/>
        <end position="15"/>
    </location>
</feature>
<feature type="compositionally biased region" description="Low complexity" evidence="4">
    <location>
        <begin position="781"/>
        <end position="795"/>
    </location>
</feature>
<keyword evidence="2 3" id="KW-0694">RNA-binding</keyword>
<feature type="compositionally biased region" description="Polar residues" evidence="4">
    <location>
        <begin position="270"/>
        <end position="309"/>
    </location>
</feature>
<dbReference type="InterPro" id="IPR012677">
    <property type="entry name" value="Nucleotide-bd_a/b_plait_sf"/>
</dbReference>